<organism evidence="2 3">
    <name type="scientific">Reticulomyxa filosa</name>
    <dbReference type="NCBI Taxonomy" id="46433"/>
    <lineage>
        <taxon>Eukaryota</taxon>
        <taxon>Sar</taxon>
        <taxon>Rhizaria</taxon>
        <taxon>Retaria</taxon>
        <taxon>Foraminifera</taxon>
        <taxon>Monothalamids</taxon>
        <taxon>Reticulomyxidae</taxon>
        <taxon>Reticulomyxa</taxon>
    </lineage>
</organism>
<reference evidence="2 3" key="1">
    <citation type="journal article" date="2013" name="Curr. Biol.">
        <title>The Genome of the Foraminiferan Reticulomyxa filosa.</title>
        <authorList>
            <person name="Glockner G."/>
            <person name="Hulsmann N."/>
            <person name="Schleicher M."/>
            <person name="Noegel A.A."/>
            <person name="Eichinger L."/>
            <person name="Gallinger C."/>
            <person name="Pawlowski J."/>
            <person name="Sierra R."/>
            <person name="Euteneuer U."/>
            <person name="Pillet L."/>
            <person name="Moustafa A."/>
            <person name="Platzer M."/>
            <person name="Groth M."/>
            <person name="Szafranski K."/>
            <person name="Schliwa M."/>
        </authorList>
    </citation>
    <scope>NUCLEOTIDE SEQUENCE [LARGE SCALE GENOMIC DNA]</scope>
</reference>
<keyword evidence="3" id="KW-1185">Reference proteome</keyword>
<feature type="region of interest" description="Disordered" evidence="1">
    <location>
        <begin position="1"/>
        <end position="45"/>
    </location>
</feature>
<evidence type="ECO:0000313" key="3">
    <source>
        <dbReference type="Proteomes" id="UP000023152"/>
    </source>
</evidence>
<sequence length="211" mass="24181">MINHFNDENEYQETQIHIPVNNTQEAERPSTGINPTTCTDESNQPLLQRSGQDIHHATYKYHPIEMPMPMSKPQMNLPPFQPSLHPIDVQAKNLIYHNSLSNNAKPPNENNDLIQDAHANFSSDHDSETKYPDQNDQDLPIDIQNNSTFSDDTFEFNNRTDIQHQTDLIGIDEEEEALLNKAFENDNVYDVDYDAQPIVPNPCPKEVIQDT</sequence>
<dbReference type="Proteomes" id="UP000023152">
    <property type="component" value="Unassembled WGS sequence"/>
</dbReference>
<dbReference type="EMBL" id="ASPP01026193">
    <property type="protein sequence ID" value="ETO07400.1"/>
    <property type="molecule type" value="Genomic_DNA"/>
</dbReference>
<gene>
    <name evidence="2" type="ORF">RFI_29993</name>
</gene>
<dbReference type="AlphaFoldDB" id="X6M322"/>
<proteinExistence type="predicted"/>
<evidence type="ECO:0000313" key="2">
    <source>
        <dbReference type="EMBL" id="ETO07400.1"/>
    </source>
</evidence>
<feature type="region of interest" description="Disordered" evidence="1">
    <location>
        <begin position="122"/>
        <end position="141"/>
    </location>
</feature>
<name>X6M322_RETFI</name>
<comment type="caution">
    <text evidence="2">The sequence shown here is derived from an EMBL/GenBank/DDBJ whole genome shotgun (WGS) entry which is preliminary data.</text>
</comment>
<accession>X6M322</accession>
<protein>
    <submittedName>
        <fullName evidence="2">Uncharacterized protein</fullName>
    </submittedName>
</protein>
<feature type="compositionally biased region" description="Polar residues" evidence="1">
    <location>
        <begin position="12"/>
        <end position="24"/>
    </location>
</feature>
<evidence type="ECO:0000256" key="1">
    <source>
        <dbReference type="SAM" id="MobiDB-lite"/>
    </source>
</evidence>
<feature type="compositionally biased region" description="Basic and acidic residues" evidence="1">
    <location>
        <begin position="123"/>
        <end position="133"/>
    </location>
</feature>
<feature type="compositionally biased region" description="Polar residues" evidence="1">
    <location>
        <begin position="31"/>
        <end position="45"/>
    </location>
</feature>